<keyword evidence="2" id="KW-1185">Reference proteome</keyword>
<evidence type="ECO:0000313" key="2">
    <source>
        <dbReference type="Proteomes" id="UP000199478"/>
    </source>
</evidence>
<reference evidence="2" key="1">
    <citation type="submission" date="2016-10" db="EMBL/GenBank/DDBJ databases">
        <authorList>
            <person name="Varghese N."/>
            <person name="Submissions S."/>
        </authorList>
    </citation>
    <scope>NUCLEOTIDE SEQUENCE [LARGE SCALE GENOMIC DNA]</scope>
    <source>
        <strain evidence="2">DSM 26879</strain>
    </source>
</reference>
<gene>
    <name evidence="1" type="ORF">SAMN04488005_2552</name>
</gene>
<dbReference type="AlphaFoldDB" id="A0A1I6HDC0"/>
<protein>
    <submittedName>
        <fullName evidence="1">Uncharacterized protein</fullName>
    </submittedName>
</protein>
<accession>A0A1I6HDC0</accession>
<proteinExistence type="predicted"/>
<dbReference type="Proteomes" id="UP000199478">
    <property type="component" value="Unassembled WGS sequence"/>
</dbReference>
<sequence length="49" mass="5601">MGRFLVHLADAIIRVVCKTYWRYAVGKASQETCITVGRRHSPHHVLPLL</sequence>
<dbReference type="EMBL" id="FOYP01000002">
    <property type="protein sequence ID" value="SFR52482.1"/>
    <property type="molecule type" value="Genomic_DNA"/>
</dbReference>
<name>A0A1I6HDC0_9RHOB</name>
<organism evidence="1 2">
    <name type="scientific">Yoonia tamlensis</name>
    <dbReference type="NCBI Taxonomy" id="390270"/>
    <lineage>
        <taxon>Bacteria</taxon>
        <taxon>Pseudomonadati</taxon>
        <taxon>Pseudomonadota</taxon>
        <taxon>Alphaproteobacteria</taxon>
        <taxon>Rhodobacterales</taxon>
        <taxon>Paracoccaceae</taxon>
        <taxon>Yoonia</taxon>
    </lineage>
</organism>
<evidence type="ECO:0000313" key="1">
    <source>
        <dbReference type="EMBL" id="SFR52482.1"/>
    </source>
</evidence>